<sequence length="228" mass="25705">MSLRRNLGLFLILGGCVTPLLAQAVPAEIILVRHGEKVDSFKLSTIGEERAHALAQVYLGKDASHSILPKGVKPAALMTVTLHTVETMTPTALSWGLPETAFTAVPEYFQTEKEKKAHETLRTQEAAQALLHDPQYDGKVVIVMWEHKRIASQKLEEKHPGQQVTFRQLLHLNQLSGVPKTWPKHTFDYFWVVKYQGQNPVPVSFQMIKQTYTGKYANLPQNDWGKPE</sequence>
<dbReference type="OrthoDB" id="8448116at2"/>
<evidence type="ECO:0000313" key="1">
    <source>
        <dbReference type="EMBL" id="PKY10992.1"/>
    </source>
</evidence>
<name>A0A2I1DM99_9PROT</name>
<dbReference type="InParanoid" id="A0A2I1DM99"/>
<evidence type="ECO:0000313" key="2">
    <source>
        <dbReference type="Proteomes" id="UP000234329"/>
    </source>
</evidence>
<accession>A0A2I1DM99</accession>
<gene>
    <name evidence="1" type="ORF">B1757_06680</name>
</gene>
<dbReference type="RefSeq" id="WP_101537585.1">
    <property type="nucleotide sequence ID" value="NZ_MXAV01000027.1"/>
</dbReference>
<dbReference type="AlphaFoldDB" id="A0A2I1DM99"/>
<protein>
    <recommendedName>
        <fullName evidence="3">Histidine phosphatase family protein</fullName>
    </recommendedName>
</protein>
<dbReference type="PROSITE" id="PS51257">
    <property type="entry name" value="PROKAR_LIPOPROTEIN"/>
    <property type="match status" value="1"/>
</dbReference>
<dbReference type="Proteomes" id="UP000234329">
    <property type="component" value="Unassembled WGS sequence"/>
</dbReference>
<comment type="caution">
    <text evidence="1">The sequence shown here is derived from an EMBL/GenBank/DDBJ whole genome shotgun (WGS) entry which is preliminary data.</text>
</comment>
<dbReference type="EMBL" id="MXAV01000027">
    <property type="protein sequence ID" value="PKY10992.1"/>
    <property type="molecule type" value="Genomic_DNA"/>
</dbReference>
<proteinExistence type="predicted"/>
<keyword evidence="2" id="KW-1185">Reference proteome</keyword>
<organism evidence="1 2">
    <name type="scientific">Acidithiobacillus marinus</name>
    <dbReference type="NCBI Taxonomy" id="187490"/>
    <lineage>
        <taxon>Bacteria</taxon>
        <taxon>Pseudomonadati</taxon>
        <taxon>Pseudomonadota</taxon>
        <taxon>Acidithiobacillia</taxon>
        <taxon>Acidithiobacillales</taxon>
        <taxon>Acidithiobacillaceae</taxon>
        <taxon>Acidithiobacillus</taxon>
    </lineage>
</organism>
<reference evidence="1 2" key="1">
    <citation type="submission" date="2017-03" db="EMBL/GenBank/DDBJ databases">
        <title>Draft genime sequence of the acidophilic sulfur-oxidizing bacterium Acidithiobacillus sp. SH, isolated from seawater.</title>
        <authorList>
            <person name="Sharmin S."/>
            <person name="Tokuhisa M."/>
            <person name="Kanao T."/>
            <person name="Kamimura K."/>
        </authorList>
    </citation>
    <scope>NUCLEOTIDE SEQUENCE [LARGE SCALE GENOMIC DNA]</scope>
    <source>
        <strain evidence="1 2">SH</strain>
    </source>
</reference>
<evidence type="ECO:0008006" key="3">
    <source>
        <dbReference type="Google" id="ProtNLM"/>
    </source>
</evidence>